<keyword evidence="2" id="KW-0237">DNA synthesis</keyword>
<dbReference type="PRINTS" id="PR00869">
    <property type="entry name" value="DNAPOLX"/>
</dbReference>
<gene>
    <name evidence="11" type="ORF">BMW23_0714</name>
</gene>
<evidence type="ECO:0000256" key="6">
    <source>
        <dbReference type="ARBA" id="ARBA00022763"/>
    </source>
</evidence>
<evidence type="ECO:0000256" key="2">
    <source>
        <dbReference type="ARBA" id="ARBA00022634"/>
    </source>
</evidence>
<dbReference type="Pfam" id="PF14791">
    <property type="entry name" value="DNA_pol_B_thumb"/>
    <property type="match status" value="1"/>
</dbReference>
<dbReference type="InterPro" id="IPR028207">
    <property type="entry name" value="DNA_pol_B_palm_palm"/>
</dbReference>
<dbReference type="InterPro" id="IPR010996">
    <property type="entry name" value="HHH_MUS81"/>
</dbReference>
<dbReference type="SUPFAM" id="SSF47802">
    <property type="entry name" value="DNA polymerase beta, N-terminal domain-like"/>
    <property type="match status" value="1"/>
</dbReference>
<reference evidence="11" key="1">
    <citation type="journal article" date="2017" name="Elife">
        <title>The kinetoplastid-infecting Bodo saltans virus (BsV), a window into the most abundant giant viruses in the sea.</title>
        <authorList>
            <person name="Deeg C.M."/>
            <person name="Chow C.-E.T."/>
            <person name="Suttle C.A."/>
        </authorList>
    </citation>
    <scope>NUCLEOTIDE SEQUENCE</scope>
    <source>
        <strain evidence="11">NG1</strain>
    </source>
</reference>
<dbReference type="InterPro" id="IPR002008">
    <property type="entry name" value="DNA_pol_X_beta-like"/>
</dbReference>
<protein>
    <recommendedName>
        <fullName evidence="1">DNA-directed DNA polymerase</fullName>
        <ecNumber evidence="1">2.7.7.7</ecNumber>
    </recommendedName>
</protein>
<dbReference type="EC" id="2.7.7.7" evidence="1"/>
<dbReference type="Gene3D" id="3.30.210.10">
    <property type="entry name" value="DNA polymerase, thumb domain"/>
    <property type="match status" value="1"/>
</dbReference>
<dbReference type="GO" id="GO:0006303">
    <property type="term" value="P:double-strand break repair via nonhomologous end joining"/>
    <property type="evidence" value="ECO:0007669"/>
    <property type="project" value="TreeGrafter"/>
</dbReference>
<evidence type="ECO:0000256" key="7">
    <source>
        <dbReference type="ARBA" id="ARBA00022932"/>
    </source>
</evidence>
<name>A0A2H4UV14_9VIRU</name>
<proteinExistence type="predicted"/>
<dbReference type="Pfam" id="PF14716">
    <property type="entry name" value="HHH_8"/>
    <property type="match status" value="1"/>
</dbReference>
<keyword evidence="4" id="KW-0548">Nucleotidyltransferase</keyword>
<evidence type="ECO:0000256" key="3">
    <source>
        <dbReference type="ARBA" id="ARBA00022679"/>
    </source>
</evidence>
<keyword evidence="3" id="KW-0808">Transferase</keyword>
<evidence type="ECO:0000256" key="4">
    <source>
        <dbReference type="ARBA" id="ARBA00022695"/>
    </source>
</evidence>
<evidence type="ECO:0000313" key="12">
    <source>
        <dbReference type="Proteomes" id="UP000240325"/>
    </source>
</evidence>
<evidence type="ECO:0000256" key="1">
    <source>
        <dbReference type="ARBA" id="ARBA00012417"/>
    </source>
</evidence>
<organism evidence="11">
    <name type="scientific">Bodo saltans virus</name>
    <dbReference type="NCBI Taxonomy" id="2024608"/>
    <lineage>
        <taxon>Viruses</taxon>
        <taxon>Varidnaviria</taxon>
        <taxon>Bamfordvirae</taxon>
        <taxon>Nucleocytoviricota</taxon>
        <taxon>Megaviricetes</taxon>
        <taxon>Imitervirales</taxon>
        <taxon>Mimiviridae</taxon>
        <taxon>Klosneuvirinae</taxon>
        <taxon>Theiavirus</taxon>
        <taxon>Theiavirus salishense</taxon>
    </lineage>
</organism>
<dbReference type="PANTHER" id="PTHR11276:SF28">
    <property type="entry name" value="DNA POLYMERASE LAMBDA"/>
    <property type="match status" value="1"/>
</dbReference>
<dbReference type="SMART" id="SM00483">
    <property type="entry name" value="POLXc"/>
    <property type="match status" value="1"/>
</dbReference>
<evidence type="ECO:0000313" key="11">
    <source>
        <dbReference type="EMBL" id="ATZ80760.1"/>
    </source>
</evidence>
<feature type="domain" description="DNA-directed DNA polymerase X" evidence="10">
    <location>
        <begin position="1"/>
        <end position="326"/>
    </location>
</feature>
<evidence type="ECO:0000256" key="8">
    <source>
        <dbReference type="ARBA" id="ARBA00023204"/>
    </source>
</evidence>
<dbReference type="PANTHER" id="PTHR11276">
    <property type="entry name" value="DNA POLYMERASE TYPE-X FAMILY MEMBER"/>
    <property type="match status" value="1"/>
</dbReference>
<dbReference type="Pfam" id="PF14792">
    <property type="entry name" value="DNA_pol_B_palm"/>
    <property type="match status" value="1"/>
</dbReference>
<dbReference type="InterPro" id="IPR029398">
    <property type="entry name" value="PolB_thumb"/>
</dbReference>
<dbReference type="InterPro" id="IPR002054">
    <property type="entry name" value="DNA-dir_DNA_pol_X"/>
</dbReference>
<evidence type="ECO:0000256" key="9">
    <source>
        <dbReference type="ARBA" id="ARBA00049244"/>
    </source>
</evidence>
<dbReference type="Gene3D" id="1.10.150.20">
    <property type="entry name" value="5' to 3' exonuclease, C-terminal subdomain"/>
    <property type="match status" value="1"/>
</dbReference>
<keyword evidence="8" id="KW-0234">DNA repair</keyword>
<keyword evidence="12" id="KW-1185">Reference proteome</keyword>
<dbReference type="GO" id="GO:0003887">
    <property type="term" value="F:DNA-directed DNA polymerase activity"/>
    <property type="evidence" value="ECO:0007669"/>
    <property type="project" value="UniProtKB-KW"/>
</dbReference>
<dbReference type="InterPro" id="IPR037160">
    <property type="entry name" value="DNA_Pol_thumb_sf"/>
</dbReference>
<dbReference type="SUPFAM" id="SSF81585">
    <property type="entry name" value="PsbU/PolX domain-like"/>
    <property type="match status" value="1"/>
</dbReference>
<evidence type="ECO:0000256" key="5">
    <source>
        <dbReference type="ARBA" id="ARBA00022705"/>
    </source>
</evidence>
<dbReference type="Gene3D" id="1.10.150.110">
    <property type="entry name" value="DNA polymerase beta, N-terminal domain-like"/>
    <property type="match status" value="1"/>
</dbReference>
<keyword evidence="6" id="KW-0227">DNA damage</keyword>
<dbReference type="EMBL" id="MF782455">
    <property type="protein sequence ID" value="ATZ80760.1"/>
    <property type="molecule type" value="Genomic_DNA"/>
</dbReference>
<dbReference type="InterPro" id="IPR022312">
    <property type="entry name" value="DNA_pol_X"/>
</dbReference>
<dbReference type="PRINTS" id="PR00870">
    <property type="entry name" value="DNAPOLXBETA"/>
</dbReference>
<comment type="catalytic activity">
    <reaction evidence="9">
        <text>DNA(n) + a 2'-deoxyribonucleoside 5'-triphosphate = DNA(n+1) + diphosphate</text>
        <dbReference type="Rhea" id="RHEA:22508"/>
        <dbReference type="Rhea" id="RHEA-COMP:17339"/>
        <dbReference type="Rhea" id="RHEA-COMP:17340"/>
        <dbReference type="ChEBI" id="CHEBI:33019"/>
        <dbReference type="ChEBI" id="CHEBI:61560"/>
        <dbReference type="ChEBI" id="CHEBI:173112"/>
        <dbReference type="EC" id="2.7.7.7"/>
    </reaction>
</comment>
<keyword evidence="5" id="KW-0235">DNA replication</keyword>
<dbReference type="SUPFAM" id="SSF81301">
    <property type="entry name" value="Nucleotidyltransferase"/>
    <property type="match status" value="1"/>
</dbReference>
<sequence length="326" mass="38420">MNSEIINQFILLKKQIKYDIDFLGKDKTINLFRLKAIEKVIKRLQQYDKKITSSEQMANIKDIGKNSLARIDEILKTGKLSEIHIPKDIEKYLTFIEDLQEVYGIGRTTAYKMFRDHNIMSIDDLKKKYENGDIELSPTLIKGLKYIDKVKENIPRQDISLLYTKLKKILLSIDTKMICIICGSYRREKDTSNDIDIIITHTDIITKEDIDKDYLNIFIKKLHDEKILIDDLTENGKTKYMGICNLNGILRRIDIRFIPYESFYPAILYFTGSKDLNTKMRQLARMNGWILNEYGLFDKNKKMMKVSSEKDIFDYLEMNYLSPDKR</sequence>
<dbReference type="Proteomes" id="UP000240325">
    <property type="component" value="Segment"/>
</dbReference>
<dbReference type="GO" id="GO:0003677">
    <property type="term" value="F:DNA binding"/>
    <property type="evidence" value="ECO:0007669"/>
    <property type="project" value="InterPro"/>
</dbReference>
<dbReference type="Gene3D" id="3.30.460.10">
    <property type="entry name" value="Beta Polymerase, domain 2"/>
    <property type="match status" value="1"/>
</dbReference>
<keyword evidence="7" id="KW-0239">DNA-directed DNA polymerase</keyword>
<dbReference type="InterPro" id="IPR027421">
    <property type="entry name" value="DNA_pol_lamdba_lyase_dom_sf"/>
</dbReference>
<dbReference type="InterPro" id="IPR043519">
    <property type="entry name" value="NT_sf"/>
</dbReference>
<evidence type="ECO:0000259" key="10">
    <source>
        <dbReference type="SMART" id="SM00483"/>
    </source>
</evidence>
<accession>A0A2H4UV14</accession>